<dbReference type="NCBIfam" id="TIGR04183">
    <property type="entry name" value="Por_Secre_tail"/>
    <property type="match status" value="1"/>
</dbReference>
<feature type="chain" id="PRO_5022659729" evidence="1">
    <location>
        <begin position="20"/>
        <end position="793"/>
    </location>
</feature>
<evidence type="ECO:0000259" key="2">
    <source>
        <dbReference type="Pfam" id="PF18962"/>
    </source>
</evidence>
<evidence type="ECO:0000256" key="1">
    <source>
        <dbReference type="SAM" id="SignalP"/>
    </source>
</evidence>
<organism evidence="3 4">
    <name type="scientific">Chitinophaga agrisoli</name>
    <dbReference type="NCBI Taxonomy" id="2607653"/>
    <lineage>
        <taxon>Bacteria</taxon>
        <taxon>Pseudomonadati</taxon>
        <taxon>Bacteroidota</taxon>
        <taxon>Chitinophagia</taxon>
        <taxon>Chitinophagales</taxon>
        <taxon>Chitinophagaceae</taxon>
        <taxon>Chitinophaga</taxon>
    </lineage>
</organism>
<reference evidence="3 4" key="2">
    <citation type="submission" date="2019-09" db="EMBL/GenBank/DDBJ databases">
        <authorList>
            <person name="Jin C."/>
        </authorList>
    </citation>
    <scope>NUCLEOTIDE SEQUENCE [LARGE SCALE GENOMIC DNA]</scope>
    <source>
        <strain evidence="3 4">BN140078</strain>
    </source>
</reference>
<keyword evidence="4" id="KW-1185">Reference proteome</keyword>
<protein>
    <submittedName>
        <fullName evidence="3">T9SS type A sorting domain-containing protein</fullName>
    </submittedName>
</protein>
<dbReference type="AlphaFoldDB" id="A0A5B2VVR3"/>
<dbReference type="SUPFAM" id="SSF75011">
    <property type="entry name" value="3-carboxy-cis,cis-mucoante lactonizing enzyme"/>
    <property type="match status" value="1"/>
</dbReference>
<evidence type="ECO:0000313" key="4">
    <source>
        <dbReference type="Proteomes" id="UP000324611"/>
    </source>
</evidence>
<proteinExistence type="predicted"/>
<reference evidence="3 4" key="1">
    <citation type="submission" date="2019-09" db="EMBL/GenBank/DDBJ databases">
        <title>Chitinophaga ginsengihumi sp. nov., isolated from soil of ginseng rhizosphere.</title>
        <authorList>
            <person name="Lee J."/>
        </authorList>
    </citation>
    <scope>NUCLEOTIDE SEQUENCE [LARGE SCALE GENOMIC DNA]</scope>
    <source>
        <strain evidence="3 4">BN140078</strain>
    </source>
</reference>
<dbReference type="EMBL" id="VUOC01000002">
    <property type="protein sequence ID" value="KAA2243371.1"/>
    <property type="molecule type" value="Genomic_DNA"/>
</dbReference>
<feature type="domain" description="Secretion system C-terminal sorting" evidence="2">
    <location>
        <begin position="718"/>
        <end position="787"/>
    </location>
</feature>
<gene>
    <name evidence="3" type="ORF">F0L74_12785</name>
</gene>
<dbReference type="InterPro" id="IPR026444">
    <property type="entry name" value="Secre_tail"/>
</dbReference>
<dbReference type="Pfam" id="PF18962">
    <property type="entry name" value="Por_Secre_tail"/>
    <property type="match status" value="1"/>
</dbReference>
<accession>A0A5B2VVR3</accession>
<dbReference type="RefSeq" id="WP_149838247.1">
    <property type="nucleotide sequence ID" value="NZ_VUOC01000002.1"/>
</dbReference>
<sequence>MRNLYPLLLLLLTGMHSYSQNTSLSPRYTTPDSAQILDFRYGKVLTVKQNGATATYRLADIATGNAITVPFTGNTAPIPGNPYGYVFRGWVTPYGALIQAPSSYLGPYTTPLYEYNQGTVTQLTQVTNSVSTAGDYVLWTSTDSASHGLILRNMASHQQQLIADSVISGSAVAANGLVAYATRGDFSSAHLYRYQNGANTLIDQWELPYPNPDYPPQFYSISTDGEGIAYLRSPDEIGSRVYVYNHDSVSYVLTQGDYGGYADFPIASYGAPLINNGYVGGILLSAPYYYNVQGQVYTRDQQGVLRNVLPIQTGSAVGIANMLAISPQGDIAVAAKSGNNYATYIINQDGSAVKKVADESLRAYYEDSTWFVASDRTIYAVNLDTAARHYITPITKQVYTHNRVPITSADFLSHYIGPDSGMGRLEKIQFLSLPKKGLLVAANNQPVYPTNISFNRDMLDSLKYSAFSVPGKDTIRWRAFDGLKWTNDTSIYVTVLPAPDTITPFERTTLAGKPIRFWSVNFKQHFTGKLAGIRINRLPAYGKLTIGGKQIFYERSRDITLAEIDSMYYTPNPNIIGVDTLQWMAYNGTSYTPNDTPAILRVFPELNTPPILRTVESSYSQSGAADTILISNYPRAQAYTDVTAVVDNIQALPIAPDHSFVIVPSDLSVGAHQLKVLFKNRLDSISVLKSFTITSPFAPMMVGGELHRPLTAEQGVQVWPNPFSGQFTISGLDANNNYTLRLYDVQGRLALTERSFNLSRKVVLPGVNKGMYVLEVYDDKNKKVVKSIQLLKL</sequence>
<evidence type="ECO:0000313" key="3">
    <source>
        <dbReference type="EMBL" id="KAA2243371.1"/>
    </source>
</evidence>
<name>A0A5B2VVR3_9BACT</name>
<keyword evidence="1" id="KW-0732">Signal</keyword>
<dbReference type="Proteomes" id="UP000324611">
    <property type="component" value="Unassembled WGS sequence"/>
</dbReference>
<comment type="caution">
    <text evidence="3">The sequence shown here is derived from an EMBL/GenBank/DDBJ whole genome shotgun (WGS) entry which is preliminary data.</text>
</comment>
<feature type="signal peptide" evidence="1">
    <location>
        <begin position="1"/>
        <end position="19"/>
    </location>
</feature>